<dbReference type="EMBL" id="MEXB01000012">
    <property type="protein sequence ID" value="OGC88100.1"/>
    <property type="molecule type" value="Genomic_DNA"/>
</dbReference>
<accession>A0A1F4Y2A6</accession>
<feature type="chain" id="PRO_5009515518" evidence="1">
    <location>
        <begin position="28"/>
        <end position="306"/>
    </location>
</feature>
<feature type="signal peptide" evidence="1">
    <location>
        <begin position="1"/>
        <end position="27"/>
    </location>
</feature>
<comment type="caution">
    <text evidence="2">The sequence shown here is derived from an EMBL/GenBank/DDBJ whole genome shotgun (WGS) entry which is preliminary data.</text>
</comment>
<sequence length="306" mass="32369">MTTKTLSNAILAAFVFSALVVGVSVQAQTTSSEPTFPIAELGSCADRAACKAYCDIESNHSACSSYAKSRGLKRAEQVQQSNSERSKLSEIIKANGGPGKCGAGASDPVQACKTYCDDTAHIQTCVAYGKTHSLFKGEALQKAEKISAALKSGVTLPTGCTDARSCKEACEKPSTVDQAKSCFEFAKAAGVLPKGFNEDGARKVFSAIASSSAPFSSLKDFAKCKEATDPEIVKKCTDFAAQSGLITPERAQKLQKIGTSTENSMPRNFPDIKRPKNMEGRQNATTTSFLGFIGQTAAVFFSGIFR</sequence>
<reference evidence="2 3" key="1">
    <citation type="journal article" date="2016" name="Nat. Commun.">
        <title>Thousands of microbial genomes shed light on interconnected biogeochemical processes in an aquifer system.</title>
        <authorList>
            <person name="Anantharaman K."/>
            <person name="Brown C.T."/>
            <person name="Hug L.A."/>
            <person name="Sharon I."/>
            <person name="Castelle C.J."/>
            <person name="Probst A.J."/>
            <person name="Thomas B.C."/>
            <person name="Singh A."/>
            <person name="Wilkins M.J."/>
            <person name="Karaoz U."/>
            <person name="Brodie E.L."/>
            <person name="Williams K.H."/>
            <person name="Hubbard S.S."/>
            <person name="Banfield J.F."/>
        </authorList>
    </citation>
    <scope>NUCLEOTIDE SEQUENCE [LARGE SCALE GENOMIC DNA]</scope>
</reference>
<name>A0A1F4Y2A6_9BACT</name>
<evidence type="ECO:0000313" key="2">
    <source>
        <dbReference type="EMBL" id="OGC88100.1"/>
    </source>
</evidence>
<dbReference type="AlphaFoldDB" id="A0A1F4Y2A6"/>
<dbReference type="Proteomes" id="UP000176568">
    <property type="component" value="Unassembled WGS sequence"/>
</dbReference>
<keyword evidence="1" id="KW-0732">Signal</keyword>
<organism evidence="2 3">
    <name type="scientific">Candidatus Adlerbacteria bacterium RIFOXYC1_FULL_48_26</name>
    <dbReference type="NCBI Taxonomy" id="1797247"/>
    <lineage>
        <taxon>Bacteria</taxon>
        <taxon>Candidatus Adleribacteriota</taxon>
    </lineage>
</organism>
<evidence type="ECO:0000256" key="1">
    <source>
        <dbReference type="SAM" id="SignalP"/>
    </source>
</evidence>
<gene>
    <name evidence="2" type="ORF">A2419_01345</name>
</gene>
<protein>
    <submittedName>
        <fullName evidence="2">Uncharacterized protein</fullName>
    </submittedName>
</protein>
<evidence type="ECO:0000313" key="3">
    <source>
        <dbReference type="Proteomes" id="UP000176568"/>
    </source>
</evidence>
<proteinExistence type="predicted"/>